<protein>
    <submittedName>
        <fullName evidence="2">Glycosyl transferase family 1</fullName>
    </submittedName>
</protein>
<keyword evidence="3" id="KW-1185">Reference proteome</keyword>
<feature type="domain" description="Glycosyltransferase subfamily 4-like N-terminal" evidence="1">
    <location>
        <begin position="5"/>
        <end position="155"/>
    </location>
</feature>
<name>A0A0M3TU12_9GAMM</name>
<dbReference type="InterPro" id="IPR028098">
    <property type="entry name" value="Glyco_trans_4-like_N"/>
</dbReference>
<dbReference type="Gene3D" id="3.40.50.2000">
    <property type="entry name" value="Glycogen Phosphorylase B"/>
    <property type="match status" value="2"/>
</dbReference>
<dbReference type="PANTHER" id="PTHR12526:SF638">
    <property type="entry name" value="SPORE COAT PROTEIN SA"/>
    <property type="match status" value="1"/>
</dbReference>
<dbReference type="GO" id="GO:0016757">
    <property type="term" value="F:glycosyltransferase activity"/>
    <property type="evidence" value="ECO:0007669"/>
    <property type="project" value="TreeGrafter"/>
</dbReference>
<gene>
    <name evidence="2" type="ORF">SP60_02035</name>
</gene>
<dbReference type="Pfam" id="PF13692">
    <property type="entry name" value="Glyco_trans_1_4"/>
    <property type="match status" value="1"/>
</dbReference>
<dbReference type="Pfam" id="PF13477">
    <property type="entry name" value="Glyco_trans_4_2"/>
    <property type="match status" value="1"/>
</dbReference>
<dbReference type="RefSeq" id="WP_053951056.1">
    <property type="nucleotide sequence ID" value="NZ_CP010552.1"/>
</dbReference>
<organism evidence="2 3">
    <name type="scientific">Candidatus Thioglobus autotrophicus</name>
    <dbReference type="NCBI Taxonomy" id="1705394"/>
    <lineage>
        <taxon>Bacteria</taxon>
        <taxon>Pseudomonadati</taxon>
        <taxon>Pseudomonadota</taxon>
        <taxon>Gammaproteobacteria</taxon>
        <taxon>Candidatus Pseudothioglobaceae</taxon>
        <taxon>Candidatus Thioglobus</taxon>
    </lineage>
</organism>
<reference evidence="2 3" key="1">
    <citation type="journal article" date="2015" name="Genome Announc.">
        <title>Genome Sequence of 'Candidatus Thioglobus autotrophica' Strain EF1, a Chemoautotroph from the SUP05 Clade of Marine Gammaproteobacteria.</title>
        <authorList>
            <person name="Shah V."/>
            <person name="Morris R.M."/>
        </authorList>
    </citation>
    <scope>NUCLEOTIDE SEQUENCE [LARGE SCALE GENOMIC DNA]</scope>
    <source>
        <strain evidence="2 3">EF1</strain>
    </source>
</reference>
<dbReference type="CDD" id="cd03808">
    <property type="entry name" value="GT4_CapM-like"/>
    <property type="match status" value="1"/>
</dbReference>
<dbReference type="KEGG" id="tho:SP60_02035"/>
<evidence type="ECO:0000313" key="3">
    <source>
        <dbReference type="Proteomes" id="UP000058020"/>
    </source>
</evidence>
<evidence type="ECO:0000259" key="1">
    <source>
        <dbReference type="Pfam" id="PF13477"/>
    </source>
</evidence>
<dbReference type="PATRIC" id="fig|1705394.5.peg.409"/>
<accession>A0A0M3TU12</accession>
<dbReference type="STRING" id="1705394.SP60_02035"/>
<proteinExistence type="predicted"/>
<dbReference type="OrthoDB" id="9775208at2"/>
<dbReference type="SUPFAM" id="SSF53756">
    <property type="entry name" value="UDP-Glycosyltransferase/glycogen phosphorylase"/>
    <property type="match status" value="1"/>
</dbReference>
<sequence>MNNRKLLFIVNVDWFFISHRLPIALEAIDKGYEVHIATTITDRLDFLLDKGLIVHPINLHRSQSGVFAVTSEFLEIFSLVRKISPDIVHLVTIKPVLLGGLATRLLNTPSVVSAISGLGFVFMNNGFTALLRRKVVSVIYRLALGHSNQRVIFQNIDDKKQLSKLTSLSLDNSTIIQGSGVNLSLYKVLPPPNGLPIVLLAARLLVDKGVREFVHAAELVNKTKVLARFVLVGEIDKFNPASIQEQELLIWKENGLVELWGYRNDMESVLSNATIVVLPSYREGFPKVLVEAASCGRAIITTDVPGCRDAIEKDVTGLLVPVRNTKALAKAVSELLNDSSHCKKMGIAGRERAERLFDIKKIVVEHINIYKQISCNRRHRNT</sequence>
<dbReference type="Proteomes" id="UP000058020">
    <property type="component" value="Chromosome"/>
</dbReference>
<dbReference type="EMBL" id="CP010552">
    <property type="protein sequence ID" value="ALE52125.1"/>
    <property type="molecule type" value="Genomic_DNA"/>
</dbReference>
<dbReference type="PANTHER" id="PTHR12526">
    <property type="entry name" value="GLYCOSYLTRANSFERASE"/>
    <property type="match status" value="1"/>
</dbReference>
<keyword evidence="2" id="KW-0808">Transferase</keyword>
<dbReference type="AlphaFoldDB" id="A0A0M3TU12"/>
<evidence type="ECO:0000313" key="2">
    <source>
        <dbReference type="EMBL" id="ALE52125.1"/>
    </source>
</evidence>